<sequence length="352" mass="38780">MPPLKIQPIDIDSERVKEATVAATANRNDSFPGVLKTSSSEKAIVAAEAPQSNNKDEVVTEFEPSSVCLAKMVQNFISDEEFDAFGGRGFTESTTTTDPTELLKSLIRCESVTQNILLANTVKIVEEKNKVYERKNDFKKTVTEGLSSLGYDSCICKSKWDKTSSYPAGEYEFIDVIVEGERLLIDIDFRSEFEIARPTGTYKAIHQSLPFIFFGKMDQLAQIVTIVSDAAKQSFKKKGMDVPPWRKADYMLAKWSSPSCVRVKQPPSPCSSVQVAAVPEICFNDGDDDTVTEESDCGELELVFGDKTSLPEKDDCGVKTVDMPAWKPPAVKPKSVERGAKVVTGLASLLKE</sequence>
<gene>
    <name evidence="1" type="ORF">LLUT_LOCUS34548</name>
</gene>
<comment type="caution">
    <text evidence="1">The sequence shown here is derived from an EMBL/GenBank/DDBJ whole genome shotgun (WGS) entry which is preliminary data.</text>
</comment>
<dbReference type="EMBL" id="CAXHTB010000025">
    <property type="protein sequence ID" value="CAL0333488.1"/>
    <property type="molecule type" value="Genomic_DNA"/>
</dbReference>
<dbReference type="NCBIfam" id="TIGR01615">
    <property type="entry name" value="A_thal_3542"/>
    <property type="match status" value="1"/>
</dbReference>
<proteinExistence type="predicted"/>
<organism evidence="1 2">
    <name type="scientific">Lupinus luteus</name>
    <name type="common">European yellow lupine</name>
    <dbReference type="NCBI Taxonomy" id="3873"/>
    <lineage>
        <taxon>Eukaryota</taxon>
        <taxon>Viridiplantae</taxon>
        <taxon>Streptophyta</taxon>
        <taxon>Embryophyta</taxon>
        <taxon>Tracheophyta</taxon>
        <taxon>Spermatophyta</taxon>
        <taxon>Magnoliopsida</taxon>
        <taxon>eudicotyledons</taxon>
        <taxon>Gunneridae</taxon>
        <taxon>Pentapetalae</taxon>
        <taxon>rosids</taxon>
        <taxon>fabids</taxon>
        <taxon>Fabales</taxon>
        <taxon>Fabaceae</taxon>
        <taxon>Papilionoideae</taxon>
        <taxon>50 kb inversion clade</taxon>
        <taxon>genistoids sensu lato</taxon>
        <taxon>core genistoids</taxon>
        <taxon>Genisteae</taxon>
        <taxon>Lupinus</taxon>
    </lineage>
</organism>
<evidence type="ECO:0000313" key="2">
    <source>
        <dbReference type="Proteomes" id="UP001497480"/>
    </source>
</evidence>
<evidence type="ECO:0000313" key="1">
    <source>
        <dbReference type="EMBL" id="CAL0333488.1"/>
    </source>
</evidence>
<dbReference type="Proteomes" id="UP001497480">
    <property type="component" value="Unassembled WGS sequence"/>
</dbReference>
<dbReference type="Pfam" id="PF04720">
    <property type="entry name" value="PDDEXK_6"/>
    <property type="match status" value="1"/>
</dbReference>
<name>A0AAV1YHS4_LUPLU</name>
<evidence type="ECO:0008006" key="3">
    <source>
        <dbReference type="Google" id="ProtNLM"/>
    </source>
</evidence>
<dbReference type="AlphaFoldDB" id="A0AAV1YHS4"/>
<protein>
    <recommendedName>
        <fullName evidence="3">DUF506 family protein</fullName>
    </recommendedName>
</protein>
<accession>A0AAV1YHS4</accession>
<dbReference type="PANTHER" id="PTHR31579:SF1">
    <property type="entry name" value="OS03G0796600 PROTEIN"/>
    <property type="match status" value="1"/>
</dbReference>
<dbReference type="PANTHER" id="PTHR31579">
    <property type="entry name" value="OS03G0796600 PROTEIN"/>
    <property type="match status" value="1"/>
</dbReference>
<reference evidence="1 2" key="1">
    <citation type="submission" date="2024-03" db="EMBL/GenBank/DDBJ databases">
        <authorList>
            <person name="Martinez-Hernandez J."/>
        </authorList>
    </citation>
    <scope>NUCLEOTIDE SEQUENCE [LARGE SCALE GENOMIC DNA]</scope>
</reference>
<keyword evidence="2" id="KW-1185">Reference proteome</keyword>
<dbReference type="InterPro" id="IPR006502">
    <property type="entry name" value="PDDEXK-like"/>
</dbReference>